<evidence type="ECO:0000313" key="28">
    <source>
        <dbReference type="EMBL" id="PRQ69925.1"/>
    </source>
</evidence>
<keyword evidence="14" id="KW-0915">Sodium</keyword>
<feature type="region of interest" description="Disordered" evidence="24">
    <location>
        <begin position="454"/>
        <end position="593"/>
    </location>
</feature>
<feature type="compositionally biased region" description="Basic and acidic residues" evidence="24">
    <location>
        <begin position="58"/>
        <end position="67"/>
    </location>
</feature>
<evidence type="ECO:0000256" key="11">
    <source>
        <dbReference type="ARBA" id="ARBA00022763"/>
    </source>
</evidence>
<dbReference type="InterPro" id="IPR002008">
    <property type="entry name" value="DNA_pol_X_beta-like"/>
</dbReference>
<evidence type="ECO:0000313" key="29">
    <source>
        <dbReference type="Proteomes" id="UP000199069"/>
    </source>
</evidence>
<dbReference type="GO" id="GO:0005737">
    <property type="term" value="C:cytoplasm"/>
    <property type="evidence" value="ECO:0007669"/>
    <property type="project" value="UniProtKB-SubCell"/>
</dbReference>
<keyword evidence="11" id="KW-0227">DNA damage</keyword>
<keyword evidence="29" id="KW-1185">Reference proteome</keyword>
<evidence type="ECO:0000256" key="5">
    <source>
        <dbReference type="ARBA" id="ARBA00020020"/>
    </source>
</evidence>
<evidence type="ECO:0000259" key="26">
    <source>
        <dbReference type="SMART" id="SM00483"/>
    </source>
</evidence>
<keyword evidence="7" id="KW-0237">DNA synthesis</keyword>
<feature type="region of interest" description="Disordered" evidence="24">
    <location>
        <begin position="646"/>
        <end position="689"/>
    </location>
</feature>
<dbReference type="Gene3D" id="1.10.150.20">
    <property type="entry name" value="5' to 3' exonuclease, C-terminal subdomain"/>
    <property type="match status" value="1"/>
</dbReference>
<evidence type="ECO:0000256" key="20">
    <source>
        <dbReference type="ARBA" id="ARBA00044678"/>
    </source>
</evidence>
<evidence type="ECO:0000313" key="30">
    <source>
        <dbReference type="Proteomes" id="UP000239560"/>
    </source>
</evidence>
<proteinExistence type="predicted"/>
<dbReference type="EC" id="4.2.99.18" evidence="4"/>
<dbReference type="Gene3D" id="1.10.150.110">
    <property type="entry name" value="DNA polymerase beta, N-terminal domain-like"/>
    <property type="match status" value="1"/>
</dbReference>
<keyword evidence="12" id="KW-0832">Ubl conjugation</keyword>
<dbReference type="InterPro" id="IPR028207">
    <property type="entry name" value="DNA_pol_B_palm_palm"/>
</dbReference>
<dbReference type="EC" id="2.7.7.7" evidence="3"/>
<feature type="compositionally biased region" description="Acidic residues" evidence="24">
    <location>
        <begin position="477"/>
        <end position="487"/>
    </location>
</feature>
<dbReference type="CDD" id="cd00141">
    <property type="entry name" value="NT_POLXc"/>
    <property type="match status" value="1"/>
</dbReference>
<evidence type="ECO:0000256" key="8">
    <source>
        <dbReference type="ARBA" id="ARBA00022679"/>
    </source>
</evidence>
<dbReference type="Gene3D" id="3.30.210.10">
    <property type="entry name" value="DNA polymerase, thumb domain"/>
    <property type="match status" value="1"/>
</dbReference>
<evidence type="ECO:0000256" key="19">
    <source>
        <dbReference type="ARBA" id="ARBA00044632"/>
    </source>
</evidence>
<evidence type="ECO:0000256" key="18">
    <source>
        <dbReference type="ARBA" id="ARBA00035726"/>
    </source>
</evidence>
<dbReference type="EMBL" id="CWKI01000017">
    <property type="protein sequence ID" value="CTR11315.1"/>
    <property type="molecule type" value="Genomic_DNA"/>
</dbReference>
<dbReference type="GO" id="GO:0003887">
    <property type="term" value="F:DNA-directed DNA polymerase activity"/>
    <property type="evidence" value="ECO:0007669"/>
    <property type="project" value="UniProtKB-KW"/>
</dbReference>
<dbReference type="PANTHER" id="PTHR11276:SF28">
    <property type="entry name" value="DNA POLYMERASE LAMBDA"/>
    <property type="match status" value="1"/>
</dbReference>
<dbReference type="Pfam" id="PF10391">
    <property type="entry name" value="DNA_pol_lambd_f"/>
    <property type="match status" value="1"/>
</dbReference>
<evidence type="ECO:0000256" key="15">
    <source>
        <dbReference type="ARBA" id="ARBA00023204"/>
    </source>
</evidence>
<keyword evidence="10" id="KW-0235">DNA replication</keyword>
<evidence type="ECO:0000256" key="7">
    <source>
        <dbReference type="ARBA" id="ARBA00022634"/>
    </source>
</evidence>
<evidence type="ECO:0000256" key="2">
    <source>
        <dbReference type="ARBA" id="ARBA00004496"/>
    </source>
</evidence>
<name>A0A0K3CS40_RHOTO</name>
<evidence type="ECO:0000256" key="4">
    <source>
        <dbReference type="ARBA" id="ARBA00012720"/>
    </source>
</evidence>
<feature type="domain" description="DNA-directed DNA polymerase X" evidence="26">
    <location>
        <begin position="686"/>
        <end position="1019"/>
    </location>
</feature>
<dbReference type="InterPro" id="IPR003583">
    <property type="entry name" value="Hlx-hairpin-Hlx_DNA-bd_motif"/>
</dbReference>
<feature type="compositionally biased region" description="Low complexity" evidence="24">
    <location>
        <begin position="151"/>
        <end position="177"/>
    </location>
</feature>
<dbReference type="GO" id="GO:0006303">
    <property type="term" value="P:double-strand break repair via nonhomologous end joining"/>
    <property type="evidence" value="ECO:0007669"/>
    <property type="project" value="TreeGrafter"/>
</dbReference>
<evidence type="ECO:0000256" key="9">
    <source>
        <dbReference type="ARBA" id="ARBA00022695"/>
    </source>
</evidence>
<evidence type="ECO:0000256" key="6">
    <source>
        <dbReference type="ARBA" id="ARBA00022481"/>
    </source>
</evidence>
<reference evidence="27 29" key="1">
    <citation type="submission" date="2015-07" db="EMBL/GenBank/DDBJ databases">
        <authorList>
            <person name="Cajimat M.N.B."/>
            <person name="Milazzo M.L."/>
            <person name="Fulhorst C.F."/>
        </authorList>
    </citation>
    <scope>NUCLEOTIDE SEQUENCE [LARGE SCALE GENOMIC DNA]</scope>
    <source>
        <strain evidence="27">Single colony</strain>
    </source>
</reference>
<dbReference type="Gene3D" id="3.30.460.10">
    <property type="entry name" value="Beta Polymerase, domain 2"/>
    <property type="match status" value="1"/>
</dbReference>
<evidence type="ECO:0000256" key="22">
    <source>
        <dbReference type="ARBA" id="ARBA00049244"/>
    </source>
</evidence>
<accession>A0A0K3CS40</accession>
<keyword evidence="6" id="KW-0488">Methylation</keyword>
<comment type="catalytic activity">
    <reaction evidence="20">
        <text>a 5'-end 2'-deoxyribose-2'-deoxyribonucleotide-DNA = (2E,4S)-4-hydroxypenten-2-al-5-phosphate + a 5'-end 5'-phospho-2'-deoxyribonucleoside-DNA + H(+)</text>
        <dbReference type="Rhea" id="RHEA:76255"/>
        <dbReference type="Rhea" id="RHEA-COMP:13180"/>
        <dbReference type="Rhea" id="RHEA-COMP:18657"/>
        <dbReference type="ChEBI" id="CHEBI:15378"/>
        <dbReference type="ChEBI" id="CHEBI:136412"/>
        <dbReference type="ChEBI" id="CHEBI:195194"/>
        <dbReference type="ChEBI" id="CHEBI:195195"/>
    </reaction>
</comment>
<comment type="subcellular location">
    <subcellularLocation>
        <location evidence="2">Cytoplasm</location>
    </subcellularLocation>
</comment>
<dbReference type="InterPro" id="IPR043519">
    <property type="entry name" value="NT_sf"/>
</dbReference>
<evidence type="ECO:0000256" key="23">
    <source>
        <dbReference type="PIRSR" id="PIRSR622312-50"/>
    </source>
</evidence>
<evidence type="ECO:0000256" key="3">
    <source>
        <dbReference type="ARBA" id="ARBA00012417"/>
    </source>
</evidence>
<sequence length="1020" mass="113496">MNRKPVPLSEFALLSDLELTFEERLARLEKAVGPHPLFKPINIESDSEDDEPAPPVRKGIEREDGRLAGKKRMRDGQGQAQDARKEAEKAIEALEPPKKRQATSSSRQPASKPVQPAQPAKPPRPKPTEVLVLDELSDGPVASTSKLPAASPTKTRSPPVTSSPSASPPVVDVLSSDSDSDGYAKGSEAVDARVSKVRGISKAITPRASRSSVVDVSLVAGRTGTASARTRKKPRLSLEQALTEARKIKGDKLAEQFKTVSDFIDYLEQFSPQLAESKKILAGCRIVFVNTDHWRRSTQTVVVRATASAAPRNRFDQALRTNMSVAAKNGATLVRPEDFVPPPYEITGEPFDLERAEAEGWTTHIIPLVPQGQRAPTYKEIIACLGPDNAGITRDDLGPFVQVVGFPWITKCIDVKGKASEWPYVLKGDFRQSEAEAEKEEKVRQVVKERERARKKQAKLEAAKQKKLGAKGKGQEQEDTDVEESDGSDGHMDGVSPLGPEDWPEGEAPPAGYFDQATSQSTLSSLPPRQKKAKTPTTAQVGGGGSLEEEDVEMSDPIEDADLTRKMLGQSSSPAAQESPKGKGKAKAKAKVEKRVVPKGLEDELAMVDKYGLDDIDEFIEKGTVDPSPVSFDDDECMILSNRVDSFSTEEENSDEEKEEFNPRKRVQRNHRYACDNPEENRTTRNGPNEPVAFQLEKLADLQSTTTEKDQFRQRSYKQAANKLRSCPTKVTRFDQLVKLRGIGDKMANKIIEILRTGTHRRLTTFQTEREKTVKLFCGIYGVGQAKAADLYDKGARSVEMIRRDPARFGAELLHVGLKYYEDLLERIPRDEVTELYGHAKRIAYKIDPKLQVWCMGSYRRGAETCGDIDLIITRDPSDGKTHEGAVQKLWKGLVAEKMVRHELTVPEDWRSLDALVHGLIRLPKPGAKMRRIDVLGVPFDEIPAAMIYFTGNDYFNRSIRLKARRHGYRLNQRGLYKDVARDRKGIKLTEGVPVPGIKHERDIFRVLKVPYCEPEQRLP</sequence>
<dbReference type="InterPro" id="IPR037160">
    <property type="entry name" value="DNA_Pol_thumb_sf"/>
</dbReference>
<evidence type="ECO:0000256" key="16">
    <source>
        <dbReference type="ARBA" id="ARBA00023239"/>
    </source>
</evidence>
<dbReference type="Pfam" id="PF14716">
    <property type="entry name" value="HHH_8"/>
    <property type="match status" value="1"/>
</dbReference>
<dbReference type="OrthoDB" id="205514at2759"/>
<dbReference type="Proteomes" id="UP000239560">
    <property type="component" value="Unassembled WGS sequence"/>
</dbReference>
<reference evidence="28 30" key="2">
    <citation type="journal article" date="2018" name="Elife">
        <title>Functional genomics of lipid metabolism in the oleaginous yeast Rhodosporidium toruloides.</title>
        <authorList>
            <person name="Coradetti S.T."/>
            <person name="Pinel D."/>
            <person name="Geiselman G."/>
            <person name="Ito M."/>
            <person name="Mondo S."/>
            <person name="Reilly M.C."/>
            <person name="Cheng Y.F."/>
            <person name="Bauer S."/>
            <person name="Grigoriev I."/>
            <person name="Gladden J.M."/>
            <person name="Simmons B.A."/>
            <person name="Brem R."/>
            <person name="Arkin A.P."/>
            <person name="Skerker J.M."/>
        </authorList>
    </citation>
    <scope>NUCLEOTIDE SEQUENCE [LARGE SCALE GENOMIC DNA]</scope>
    <source>
        <strain evidence="28 30">NBRC 0880</strain>
    </source>
</reference>
<dbReference type="Pfam" id="PF14791">
    <property type="entry name" value="DNA_pol_B_thumb"/>
    <property type="match status" value="1"/>
</dbReference>
<dbReference type="EMBL" id="LCTV02000017">
    <property type="protein sequence ID" value="PRQ69925.1"/>
    <property type="molecule type" value="Genomic_DNA"/>
</dbReference>
<dbReference type="PRINTS" id="PR00870">
    <property type="entry name" value="DNAPOLXBETA"/>
</dbReference>
<feature type="region of interest" description="Disordered" evidence="24">
    <location>
        <begin position="29"/>
        <end position="189"/>
    </location>
</feature>
<evidence type="ECO:0000256" key="1">
    <source>
        <dbReference type="ARBA" id="ARBA00001946"/>
    </source>
</evidence>
<feature type="compositionally biased region" description="Low complexity" evidence="24">
    <location>
        <begin position="108"/>
        <end position="118"/>
    </location>
</feature>
<dbReference type="InterPro" id="IPR002054">
    <property type="entry name" value="DNA-dir_DNA_pol_X"/>
</dbReference>
<dbReference type="GO" id="GO:0003677">
    <property type="term" value="F:DNA binding"/>
    <property type="evidence" value="ECO:0007669"/>
    <property type="project" value="InterPro"/>
</dbReference>
<evidence type="ECO:0000256" key="14">
    <source>
        <dbReference type="ARBA" id="ARBA00023053"/>
    </source>
</evidence>
<evidence type="ECO:0000256" key="13">
    <source>
        <dbReference type="ARBA" id="ARBA00022932"/>
    </source>
</evidence>
<evidence type="ECO:0000256" key="24">
    <source>
        <dbReference type="SAM" id="MobiDB-lite"/>
    </source>
</evidence>
<dbReference type="AlphaFoldDB" id="A0A0K3CS40"/>
<comment type="function">
    <text evidence="21">Repair polymerase that plays a key role in base-excision repair. During this process, the damaged base is excised by specific DNA glycosylases, the DNA backbone is nicked at the abasic site by an apurinic/apyrimidic (AP) endonuclease, and POLB removes 5'-deoxyribose-phosphate from the preincised AP site acting as a 5'-deoxyribose-phosphate lyase (5'-dRP lyase); through its DNA polymerase activity, it adds one nucleotide to the 3' end of the arising single-nucleotide gap. Conducts 'gap-filling' DNA synthesis in a stepwise distributive fashion rather than in a processive fashion as for other DNA polymerases. It is also able to cleave sugar-phosphate bonds 3' to an intact AP site, acting as an AP lyase.</text>
</comment>
<evidence type="ECO:0000259" key="25">
    <source>
        <dbReference type="SMART" id="SM00278"/>
    </source>
</evidence>
<feature type="compositionally biased region" description="Basic and acidic residues" evidence="24">
    <location>
        <begin position="82"/>
        <end position="98"/>
    </location>
</feature>
<evidence type="ECO:0000256" key="10">
    <source>
        <dbReference type="ARBA" id="ARBA00022705"/>
    </source>
</evidence>
<dbReference type="SUPFAM" id="SSF81585">
    <property type="entry name" value="PsbU/PolX domain-like"/>
    <property type="match status" value="1"/>
</dbReference>
<dbReference type="Pfam" id="PF14792">
    <property type="entry name" value="DNA_pol_B_palm"/>
    <property type="match status" value="1"/>
</dbReference>
<feature type="compositionally biased region" description="Acidic residues" evidence="24">
    <location>
        <begin position="547"/>
        <end position="561"/>
    </location>
</feature>
<dbReference type="STRING" id="5286.A0A0K3CS40"/>
<evidence type="ECO:0000256" key="12">
    <source>
        <dbReference type="ARBA" id="ARBA00022843"/>
    </source>
</evidence>
<feature type="compositionally biased region" description="Acidic residues" evidence="24">
    <location>
        <begin position="648"/>
        <end position="659"/>
    </location>
</feature>
<dbReference type="SMART" id="SM00483">
    <property type="entry name" value="POLXc"/>
    <property type="match status" value="1"/>
</dbReference>
<dbReference type="InterPro" id="IPR018944">
    <property type="entry name" value="DNA_pol_lambd_fingers_domain"/>
</dbReference>
<evidence type="ECO:0000256" key="17">
    <source>
        <dbReference type="ARBA" id="ARBA00035717"/>
    </source>
</evidence>
<protein>
    <recommendedName>
        <fullName evidence="5">DNA polymerase beta</fullName>
        <ecNumber evidence="3">2.7.7.7</ecNumber>
        <ecNumber evidence="4">4.2.99.18</ecNumber>
    </recommendedName>
    <alternativeName>
        <fullName evidence="17">5'-deoxyribose-phosphate lyase</fullName>
    </alternativeName>
    <alternativeName>
        <fullName evidence="18">AP lyase</fullName>
    </alternativeName>
</protein>
<feature type="compositionally biased region" description="Basic and acidic residues" evidence="24">
    <location>
        <begin position="454"/>
        <end position="464"/>
    </location>
</feature>
<keyword evidence="9" id="KW-0548">Nucleotidyltransferase</keyword>
<gene>
    <name evidence="27" type="primary">FGENESH: predicted gene_17.34</name>
    <name evidence="28" type="ORF">AAT19DRAFT_11578</name>
    <name evidence="27" type="ORF">BN2166_0071760</name>
</gene>
<organism evidence="27 29">
    <name type="scientific">Rhodotorula toruloides</name>
    <name type="common">Yeast</name>
    <name type="synonym">Rhodosporidium toruloides</name>
    <dbReference type="NCBI Taxonomy" id="5286"/>
    <lineage>
        <taxon>Eukaryota</taxon>
        <taxon>Fungi</taxon>
        <taxon>Dikarya</taxon>
        <taxon>Basidiomycota</taxon>
        <taxon>Pucciniomycotina</taxon>
        <taxon>Microbotryomycetes</taxon>
        <taxon>Sporidiobolales</taxon>
        <taxon>Sporidiobolaceae</taxon>
        <taxon>Rhodotorula</taxon>
    </lineage>
</organism>
<keyword evidence="16" id="KW-0456">Lyase</keyword>
<feature type="active site" description="Nucleophile; Schiff-base intermediate with DNA; for 5'-dRP lyase activity" evidence="23">
    <location>
        <position position="750"/>
    </location>
</feature>
<dbReference type="GO" id="GO:0005634">
    <property type="term" value="C:nucleus"/>
    <property type="evidence" value="ECO:0007669"/>
    <property type="project" value="TreeGrafter"/>
</dbReference>
<comment type="cofactor">
    <cofactor evidence="1">
        <name>Mg(2+)</name>
        <dbReference type="ChEBI" id="CHEBI:18420"/>
    </cofactor>
</comment>
<comment type="catalytic activity">
    <reaction evidence="22">
        <text>DNA(n) + a 2'-deoxyribonucleoside 5'-triphosphate = DNA(n+1) + diphosphate</text>
        <dbReference type="Rhea" id="RHEA:22508"/>
        <dbReference type="Rhea" id="RHEA-COMP:17339"/>
        <dbReference type="Rhea" id="RHEA-COMP:17340"/>
        <dbReference type="ChEBI" id="CHEBI:33019"/>
        <dbReference type="ChEBI" id="CHEBI:61560"/>
        <dbReference type="ChEBI" id="CHEBI:173112"/>
        <dbReference type="EC" id="2.7.7.7"/>
    </reaction>
</comment>
<dbReference type="PRINTS" id="PR00869">
    <property type="entry name" value="DNAPOLX"/>
</dbReference>
<dbReference type="InterPro" id="IPR010996">
    <property type="entry name" value="HHH_MUS81"/>
</dbReference>
<feature type="compositionally biased region" description="Polar residues" evidence="24">
    <location>
        <begin position="516"/>
        <end position="527"/>
    </location>
</feature>
<evidence type="ECO:0000313" key="27">
    <source>
        <dbReference type="EMBL" id="CTR11315.1"/>
    </source>
</evidence>
<dbReference type="SUPFAM" id="SSF47802">
    <property type="entry name" value="DNA polymerase beta, N-terminal domain-like"/>
    <property type="match status" value="1"/>
</dbReference>
<dbReference type="Proteomes" id="UP000199069">
    <property type="component" value="Unassembled WGS sequence"/>
</dbReference>
<evidence type="ECO:0000256" key="21">
    <source>
        <dbReference type="ARBA" id="ARBA00045548"/>
    </source>
</evidence>
<feature type="domain" description="Helix-hairpin-helix DNA-binding motif class 1" evidence="25">
    <location>
        <begin position="775"/>
        <end position="794"/>
    </location>
</feature>
<dbReference type="SMART" id="SM00278">
    <property type="entry name" value="HhH1"/>
    <property type="match status" value="2"/>
</dbReference>
<dbReference type="GO" id="GO:0140078">
    <property type="term" value="F:class I DNA-(apurinic or apyrimidinic site) endonuclease activity"/>
    <property type="evidence" value="ECO:0007669"/>
    <property type="project" value="UniProtKB-EC"/>
</dbReference>
<dbReference type="InterPro" id="IPR022312">
    <property type="entry name" value="DNA_pol_X"/>
</dbReference>
<dbReference type="InterPro" id="IPR029398">
    <property type="entry name" value="PolB_thumb"/>
</dbReference>
<comment type="catalytic activity">
    <reaction evidence="19">
        <text>2'-deoxyribonucleotide-(2'-deoxyribose 5'-phosphate)-2'-deoxyribonucleotide-DNA = a 3'-end 2'-deoxyribonucleotide-(2,3-dehydro-2,3-deoxyribose 5'-phosphate)-DNA + a 5'-end 5'-phospho-2'-deoxyribonucleoside-DNA + H(+)</text>
        <dbReference type="Rhea" id="RHEA:66592"/>
        <dbReference type="Rhea" id="RHEA-COMP:13180"/>
        <dbReference type="Rhea" id="RHEA-COMP:16897"/>
        <dbReference type="Rhea" id="RHEA-COMP:17067"/>
        <dbReference type="ChEBI" id="CHEBI:15378"/>
        <dbReference type="ChEBI" id="CHEBI:136412"/>
        <dbReference type="ChEBI" id="CHEBI:157695"/>
        <dbReference type="ChEBI" id="CHEBI:167181"/>
        <dbReference type="EC" id="4.2.99.18"/>
    </reaction>
</comment>
<feature type="domain" description="Helix-hairpin-helix DNA-binding motif class 1" evidence="25">
    <location>
        <begin position="735"/>
        <end position="754"/>
    </location>
</feature>
<dbReference type="PANTHER" id="PTHR11276">
    <property type="entry name" value="DNA POLYMERASE TYPE-X FAMILY MEMBER"/>
    <property type="match status" value="1"/>
</dbReference>
<dbReference type="SUPFAM" id="SSF81301">
    <property type="entry name" value="Nucleotidyltransferase"/>
    <property type="match status" value="1"/>
</dbReference>
<keyword evidence="13" id="KW-0239">DNA-directed DNA polymerase</keyword>
<dbReference type="InterPro" id="IPR027421">
    <property type="entry name" value="DNA_pol_lamdba_lyase_dom_sf"/>
</dbReference>
<keyword evidence="15" id="KW-0234">DNA repair</keyword>
<keyword evidence="8" id="KW-0808">Transferase</keyword>